<dbReference type="Pfam" id="PF03013">
    <property type="entry name" value="Pyr_excise"/>
    <property type="match status" value="1"/>
</dbReference>
<keyword evidence="2" id="KW-1185">Reference proteome</keyword>
<dbReference type="InterPro" id="IPR004260">
    <property type="entry name" value="Pyr-dimer_DNA_glycosylase"/>
</dbReference>
<proteinExistence type="predicted"/>
<accession>A0ABU8NZ34</accession>
<gene>
    <name evidence="1" type="ORF">V5S96_07895</name>
</gene>
<evidence type="ECO:0000313" key="2">
    <source>
        <dbReference type="Proteomes" id="UP001359781"/>
    </source>
</evidence>
<dbReference type="Proteomes" id="UP001359781">
    <property type="component" value="Unassembled WGS sequence"/>
</dbReference>
<dbReference type="RefSeq" id="WP_337890491.1">
    <property type="nucleotide sequence ID" value="NZ_JBAHVI010000007.1"/>
</dbReference>
<name>A0ABU8NZ34_9CORY</name>
<sequence>MRIWSLHPSLVDSKGLVACWRETLLAQKVLRGLTKGYRNHPQLDRFRSCPDPVGAVCFYLHGLADEADRRGYRFNRELVCRPANSLCDVRLPVRRGQVAYERDLLLDKVTRRDPRWAAVIEEGATPGDAAPLHELFYATPGGVEPWEKIPPHG</sequence>
<protein>
    <submittedName>
        <fullName evidence="1">Pyrimidine dimer DNA glycosylase/endonuclease V</fullName>
    </submittedName>
</protein>
<comment type="caution">
    <text evidence="1">The sequence shown here is derived from an EMBL/GenBank/DDBJ whole genome shotgun (WGS) entry which is preliminary data.</text>
</comment>
<reference evidence="1 2" key="1">
    <citation type="submission" date="2024-02" db="EMBL/GenBank/DDBJ databases">
        <title>Whole genome sequencing and characterization of Corynebacterium isolated from the ocular surface of dry eye disease sufferers.</title>
        <authorList>
            <person name="Naqvi M."/>
        </authorList>
    </citation>
    <scope>NUCLEOTIDE SEQUENCE [LARGE SCALE GENOMIC DNA]</scope>
    <source>
        <strain evidence="1 2">PCRF</strain>
    </source>
</reference>
<dbReference type="EMBL" id="JBAHVJ010000007">
    <property type="protein sequence ID" value="MEJ4100275.1"/>
    <property type="molecule type" value="Genomic_DNA"/>
</dbReference>
<organism evidence="1 2">
    <name type="scientific">Corynebacterium mastitidis</name>
    <dbReference type="NCBI Taxonomy" id="161890"/>
    <lineage>
        <taxon>Bacteria</taxon>
        <taxon>Bacillati</taxon>
        <taxon>Actinomycetota</taxon>
        <taxon>Actinomycetes</taxon>
        <taxon>Mycobacteriales</taxon>
        <taxon>Corynebacteriaceae</taxon>
        <taxon>Corynebacterium</taxon>
    </lineage>
</organism>
<evidence type="ECO:0000313" key="1">
    <source>
        <dbReference type="EMBL" id="MEJ4100275.1"/>
    </source>
</evidence>